<keyword evidence="3" id="KW-0378">Hydrolase</keyword>
<dbReference type="PANTHER" id="PTHR11647">
    <property type="entry name" value="HYDRANTOINASE/DIHYDROPYRIMIDINASE FAMILY MEMBER"/>
    <property type="match status" value="1"/>
</dbReference>
<reference evidence="3 4" key="1">
    <citation type="submission" date="2019-11" db="EMBL/GenBank/DDBJ databases">
        <authorList>
            <person name="Im W.T."/>
        </authorList>
    </citation>
    <scope>NUCLEOTIDE SEQUENCE [LARGE SCALE GENOMIC DNA]</scope>
    <source>
        <strain evidence="3 4">SB-02</strain>
    </source>
</reference>
<evidence type="ECO:0000259" key="2">
    <source>
        <dbReference type="Pfam" id="PF07969"/>
    </source>
</evidence>
<dbReference type="GO" id="GO:0016812">
    <property type="term" value="F:hydrolase activity, acting on carbon-nitrogen (but not peptide) bonds, in cyclic amides"/>
    <property type="evidence" value="ECO:0007669"/>
    <property type="project" value="TreeGrafter"/>
</dbReference>
<dbReference type="InterPro" id="IPR032466">
    <property type="entry name" value="Metal_Hydrolase"/>
</dbReference>
<feature type="chain" id="PRO_5026216984" evidence="1">
    <location>
        <begin position="19"/>
        <end position="502"/>
    </location>
</feature>
<dbReference type="InterPro" id="IPR013108">
    <property type="entry name" value="Amidohydro_3"/>
</dbReference>
<protein>
    <submittedName>
        <fullName evidence="3">Amidohydrolase family protein</fullName>
    </submittedName>
</protein>
<dbReference type="Gene3D" id="3.20.20.140">
    <property type="entry name" value="Metal-dependent hydrolases"/>
    <property type="match status" value="2"/>
</dbReference>
<dbReference type="KEGG" id="fls:GLV81_10920"/>
<dbReference type="InterPro" id="IPR050378">
    <property type="entry name" value="Metallo-dep_Hydrolases_sf"/>
</dbReference>
<dbReference type="AlphaFoldDB" id="A0A6I6GAC2"/>
<dbReference type="InterPro" id="IPR011059">
    <property type="entry name" value="Metal-dep_hydrolase_composite"/>
</dbReference>
<name>A0A6I6GAC2_9BACT</name>
<keyword evidence="1" id="KW-0732">Signal</keyword>
<dbReference type="RefSeq" id="WP_157478896.1">
    <property type="nucleotide sequence ID" value="NZ_CP046566.1"/>
</dbReference>
<dbReference type="EMBL" id="CP046566">
    <property type="protein sequence ID" value="QGW28543.1"/>
    <property type="molecule type" value="Genomic_DNA"/>
</dbReference>
<feature type="domain" description="Amidohydrolase 3" evidence="2">
    <location>
        <begin position="396"/>
        <end position="485"/>
    </location>
</feature>
<organism evidence="3 4">
    <name type="scientific">Phnomibacter ginsenosidimutans</name>
    <dbReference type="NCBI Taxonomy" id="2676868"/>
    <lineage>
        <taxon>Bacteria</taxon>
        <taxon>Pseudomonadati</taxon>
        <taxon>Bacteroidota</taxon>
        <taxon>Chitinophagia</taxon>
        <taxon>Chitinophagales</taxon>
        <taxon>Chitinophagaceae</taxon>
        <taxon>Phnomibacter</taxon>
    </lineage>
</organism>
<evidence type="ECO:0000313" key="4">
    <source>
        <dbReference type="Proteomes" id="UP000426027"/>
    </source>
</evidence>
<dbReference type="SUPFAM" id="SSF51338">
    <property type="entry name" value="Composite domain of metallo-dependent hydrolases"/>
    <property type="match status" value="1"/>
</dbReference>
<gene>
    <name evidence="3" type="ORF">GLV81_10920</name>
</gene>
<dbReference type="Proteomes" id="UP000426027">
    <property type="component" value="Chromosome"/>
</dbReference>
<feature type="signal peptide" evidence="1">
    <location>
        <begin position="1"/>
        <end position="18"/>
    </location>
</feature>
<evidence type="ECO:0000256" key="1">
    <source>
        <dbReference type="SAM" id="SignalP"/>
    </source>
</evidence>
<dbReference type="PANTHER" id="PTHR11647:SF1">
    <property type="entry name" value="COLLAPSIN RESPONSE MEDIATOR PROTEIN"/>
    <property type="match status" value="1"/>
</dbReference>
<sequence>MWRIFFSMMLIASANISAAQQSTLIQQVLIADGSGKPMYKGSVRIAGNRIVAVGSIKALPGENIVQGNGQILAPGFIDTHSHLYGYLDEAPEALAALNQGVTTIITGQDGESDWIDSIKAQLAKRPVAVNVATYTGQTSLREIAMGANDIYRSSTAKELSTMQQKLQQELQQGSLGLSTGLEYEGSFYSHPDEVVALAKTTAQYGGRYMSHIRSEDIHMDAAIDEILKIGQQTNIPVQISHIKIALKDKWGTAPALLRKLDSARKAGIMVTADCYPYDFWNSTIRVLFPNKDFNSLAAATYATEHLFDPAGSVMVRYAPHKNYVGKTVAEIAQLRKETAAQTLLYMVAAADSFRKANPDAGGVETIMGKSMYEKDIADFMQWPYTNMCSDGGNGGHPRGYGSFTRILHQYVTVQKVLSWELAIHKMTALAAQQTGIQQRGRIAVGYFADLVLIDPTTVKDNASIANPKALSNGIQSVWVNGVLAYQQLQHTGKFPGVFVSRL</sequence>
<keyword evidence="4" id="KW-1185">Reference proteome</keyword>
<dbReference type="GO" id="GO:0005829">
    <property type="term" value="C:cytosol"/>
    <property type="evidence" value="ECO:0007669"/>
    <property type="project" value="TreeGrafter"/>
</dbReference>
<evidence type="ECO:0000313" key="3">
    <source>
        <dbReference type="EMBL" id="QGW28543.1"/>
    </source>
</evidence>
<dbReference type="SUPFAM" id="SSF51556">
    <property type="entry name" value="Metallo-dependent hydrolases"/>
    <property type="match status" value="1"/>
</dbReference>
<dbReference type="Pfam" id="PF07969">
    <property type="entry name" value="Amidohydro_3"/>
    <property type="match status" value="1"/>
</dbReference>
<accession>A0A6I6GAC2</accession>
<proteinExistence type="predicted"/>